<keyword evidence="4" id="KW-1185">Reference proteome</keyword>
<evidence type="ECO:0000256" key="1">
    <source>
        <dbReference type="SAM" id="Coils"/>
    </source>
</evidence>
<dbReference type="EMBL" id="NESQ01000056">
    <property type="protein sequence ID" value="PUU80810.1"/>
    <property type="molecule type" value="Genomic_DNA"/>
</dbReference>
<evidence type="ECO:0000313" key="3">
    <source>
        <dbReference type="EMBL" id="PUU80810.1"/>
    </source>
</evidence>
<accession>A0A2T6ZZD3</accession>
<evidence type="ECO:0000256" key="2">
    <source>
        <dbReference type="SAM" id="MobiDB-lite"/>
    </source>
</evidence>
<dbReference type="OrthoDB" id="5459121at2759"/>
<dbReference type="Proteomes" id="UP000244722">
    <property type="component" value="Unassembled WGS sequence"/>
</dbReference>
<dbReference type="AlphaFoldDB" id="A0A2T6ZZD3"/>
<feature type="region of interest" description="Disordered" evidence="2">
    <location>
        <begin position="98"/>
        <end position="176"/>
    </location>
</feature>
<gene>
    <name evidence="3" type="ORF">B9Z19DRAFT_1122936</name>
</gene>
<protein>
    <submittedName>
        <fullName evidence="3">Uncharacterized protein</fullName>
    </submittedName>
</protein>
<feature type="coiled-coil region" evidence="1">
    <location>
        <begin position="182"/>
        <end position="214"/>
    </location>
</feature>
<feature type="compositionally biased region" description="Basic and acidic residues" evidence="2">
    <location>
        <begin position="104"/>
        <end position="133"/>
    </location>
</feature>
<name>A0A2T6ZZD3_TUBBO</name>
<dbReference type="STRING" id="42251.A0A2T6ZZD3"/>
<evidence type="ECO:0000313" key="4">
    <source>
        <dbReference type="Proteomes" id="UP000244722"/>
    </source>
</evidence>
<proteinExistence type="predicted"/>
<organism evidence="3 4">
    <name type="scientific">Tuber borchii</name>
    <name type="common">White truffle</name>
    <dbReference type="NCBI Taxonomy" id="42251"/>
    <lineage>
        <taxon>Eukaryota</taxon>
        <taxon>Fungi</taxon>
        <taxon>Dikarya</taxon>
        <taxon>Ascomycota</taxon>
        <taxon>Pezizomycotina</taxon>
        <taxon>Pezizomycetes</taxon>
        <taxon>Pezizales</taxon>
        <taxon>Tuberaceae</taxon>
        <taxon>Tuber</taxon>
    </lineage>
</organism>
<sequence>MAGRNHNPHSIWTKEENELLVQWLENPDNLYKTRRGSGISKSMILTEIAAHIPTKPVVKIGYKYDNLMKLYKAAAKINNQSGWGLTQEDLDEGRRTLRGQQDIQRGDCNERRSQTAPARRTEDRGMARAEREICPPSAIRGPGKRRFPNMVEDDNDNAEGPGGTAGASRRRKTQSTALVDTVNQGELRHQELELEREKLEIERKRNRAESRRSELMMLQLRASLQAGRMESKGKRERRVFNHIDENDLIDLEDNDDYFNISNL</sequence>
<keyword evidence="1" id="KW-0175">Coiled coil</keyword>
<comment type="caution">
    <text evidence="3">The sequence shown here is derived from an EMBL/GenBank/DDBJ whole genome shotgun (WGS) entry which is preliminary data.</text>
</comment>
<reference evidence="3 4" key="1">
    <citation type="submission" date="2017-04" db="EMBL/GenBank/DDBJ databases">
        <title>Draft genome sequence of Tuber borchii Vittad., a whitish edible truffle.</title>
        <authorList>
            <consortium name="DOE Joint Genome Institute"/>
            <person name="Murat C."/>
            <person name="Kuo A."/>
            <person name="Barry K.W."/>
            <person name="Clum A."/>
            <person name="Dockter R.B."/>
            <person name="Fauchery L."/>
            <person name="Iotti M."/>
            <person name="Kohler A."/>
            <person name="Labutti K."/>
            <person name="Lindquist E.A."/>
            <person name="Lipzen A."/>
            <person name="Ohm R.A."/>
            <person name="Wang M."/>
            <person name="Grigoriev I.V."/>
            <person name="Zambonelli A."/>
            <person name="Martin F.M."/>
        </authorList>
    </citation>
    <scope>NUCLEOTIDE SEQUENCE [LARGE SCALE GENOMIC DNA]</scope>
    <source>
        <strain evidence="3 4">Tbo3840</strain>
    </source>
</reference>